<dbReference type="Pfam" id="PF24864">
    <property type="entry name" value="DUF7730"/>
    <property type="match status" value="1"/>
</dbReference>
<dbReference type="GeneID" id="28820965"/>
<reference evidence="2 3" key="1">
    <citation type="submission" date="2015-10" db="EMBL/GenBank/DDBJ databases">
        <title>Full genome of DAOMC 229536 Phialocephala scopiformis, a fungal endophyte of spruce producing the potent anti-insectan compound rugulosin.</title>
        <authorList>
            <consortium name="DOE Joint Genome Institute"/>
            <person name="Walker A.K."/>
            <person name="Frasz S.L."/>
            <person name="Seifert K.A."/>
            <person name="Miller J.D."/>
            <person name="Mondo S.J."/>
            <person name="Labutti K."/>
            <person name="Lipzen A."/>
            <person name="Dockter R."/>
            <person name="Kennedy M."/>
            <person name="Grigoriev I.V."/>
            <person name="Spatafora J.W."/>
        </authorList>
    </citation>
    <scope>NUCLEOTIDE SEQUENCE [LARGE SCALE GENOMIC DNA]</scope>
    <source>
        <strain evidence="2 3">CBS 120377</strain>
    </source>
</reference>
<dbReference type="AlphaFoldDB" id="A0A194X947"/>
<evidence type="ECO:0000313" key="3">
    <source>
        <dbReference type="Proteomes" id="UP000070700"/>
    </source>
</evidence>
<proteinExistence type="predicted"/>
<dbReference type="EMBL" id="KQ947415">
    <property type="protein sequence ID" value="KUJ16701.1"/>
    <property type="molecule type" value="Genomic_DNA"/>
</dbReference>
<dbReference type="KEGG" id="psco:LY89DRAFT_63037"/>
<evidence type="ECO:0000313" key="2">
    <source>
        <dbReference type="EMBL" id="KUJ16701.1"/>
    </source>
</evidence>
<dbReference type="PANTHER" id="PTHR38790">
    <property type="entry name" value="2EXR DOMAIN-CONTAINING PROTEIN-RELATED"/>
    <property type="match status" value="1"/>
</dbReference>
<protein>
    <recommendedName>
        <fullName evidence="1">DUF7730 domain-containing protein</fullName>
    </recommendedName>
</protein>
<dbReference type="OrthoDB" id="4757095at2759"/>
<gene>
    <name evidence="2" type="ORF">LY89DRAFT_63037</name>
</gene>
<dbReference type="RefSeq" id="XP_018071056.1">
    <property type="nucleotide sequence ID" value="XM_018211239.1"/>
</dbReference>
<name>A0A194X947_MOLSC</name>
<dbReference type="PANTHER" id="PTHR38790:SF9">
    <property type="entry name" value="F-BOX DOMAIN-CONTAINING PROTEIN"/>
    <property type="match status" value="1"/>
</dbReference>
<dbReference type="Proteomes" id="UP000070700">
    <property type="component" value="Unassembled WGS sequence"/>
</dbReference>
<feature type="domain" description="DUF7730" evidence="1">
    <location>
        <begin position="3"/>
        <end position="203"/>
    </location>
</feature>
<dbReference type="InParanoid" id="A0A194X947"/>
<organism evidence="2 3">
    <name type="scientific">Mollisia scopiformis</name>
    <name type="common">Conifer needle endophyte fungus</name>
    <name type="synonym">Phialocephala scopiformis</name>
    <dbReference type="NCBI Taxonomy" id="149040"/>
    <lineage>
        <taxon>Eukaryota</taxon>
        <taxon>Fungi</taxon>
        <taxon>Dikarya</taxon>
        <taxon>Ascomycota</taxon>
        <taxon>Pezizomycotina</taxon>
        <taxon>Leotiomycetes</taxon>
        <taxon>Helotiales</taxon>
        <taxon>Mollisiaceae</taxon>
        <taxon>Mollisia</taxon>
    </lineage>
</organism>
<evidence type="ECO:0000259" key="1">
    <source>
        <dbReference type="Pfam" id="PF24864"/>
    </source>
</evidence>
<keyword evidence="3" id="KW-1185">Reference proteome</keyword>
<accession>A0A194X947</accession>
<dbReference type="InterPro" id="IPR056632">
    <property type="entry name" value="DUF7730"/>
</dbReference>
<sequence length="222" mass="25210">MSIGNTTFHIQLQEGRLRGVMCTSLTPHLCNGCGIGRACRVQDTLSPVTTKTYNALAVLQTCHVIYFETIAILYSQNTFVVWQSDCIEFMPRLFLPQRIDSIRLLRFTWTYLGDPPLQADHNIKDRRVRFRNTLWTMVWRNISRMAGLQDLRVTLRVSGIHWSSLPPENAAATIEPIKNITGPKIFQLIVPDDIGAEKAPWTKLPCVIKTVPSATQYSNPQL</sequence>